<evidence type="ECO:0000313" key="3">
    <source>
        <dbReference type="EMBL" id="TWI43140.1"/>
    </source>
</evidence>
<keyword evidence="1" id="KW-0802">TPR repeat</keyword>
<protein>
    <submittedName>
        <fullName evidence="3">Uncharacterized protein</fullName>
    </submittedName>
</protein>
<proteinExistence type="predicted"/>
<dbReference type="InterPro" id="IPR019734">
    <property type="entry name" value="TPR_rpt"/>
</dbReference>
<organism evidence="3 4">
    <name type="scientific">Mesorhizobium tianshanense</name>
    <dbReference type="NCBI Taxonomy" id="39844"/>
    <lineage>
        <taxon>Bacteria</taxon>
        <taxon>Pseudomonadati</taxon>
        <taxon>Pseudomonadota</taxon>
        <taxon>Alphaproteobacteria</taxon>
        <taxon>Hyphomicrobiales</taxon>
        <taxon>Phyllobacteriaceae</taxon>
        <taxon>Mesorhizobium</taxon>
    </lineage>
</organism>
<dbReference type="RefSeq" id="WP_145711232.1">
    <property type="nucleotide sequence ID" value="NZ_BSPF01000102.1"/>
</dbReference>
<dbReference type="PROSITE" id="PS50005">
    <property type="entry name" value="TPR"/>
    <property type="match status" value="1"/>
</dbReference>
<name>A0A562PFX3_9HYPH</name>
<dbReference type="SMART" id="SM00028">
    <property type="entry name" value="TPR"/>
    <property type="match status" value="2"/>
</dbReference>
<feature type="repeat" description="TPR" evidence="1">
    <location>
        <begin position="108"/>
        <end position="141"/>
    </location>
</feature>
<evidence type="ECO:0000313" key="4">
    <source>
        <dbReference type="Proteomes" id="UP000317122"/>
    </source>
</evidence>
<dbReference type="SUPFAM" id="SSF48452">
    <property type="entry name" value="TPR-like"/>
    <property type="match status" value="1"/>
</dbReference>
<dbReference type="Gene3D" id="1.25.40.10">
    <property type="entry name" value="Tetratricopeptide repeat domain"/>
    <property type="match status" value="1"/>
</dbReference>
<dbReference type="OrthoDB" id="9815010at2"/>
<evidence type="ECO:0000256" key="1">
    <source>
        <dbReference type="PROSITE-ProRule" id="PRU00339"/>
    </source>
</evidence>
<dbReference type="InterPro" id="IPR011990">
    <property type="entry name" value="TPR-like_helical_dom_sf"/>
</dbReference>
<evidence type="ECO:0000256" key="2">
    <source>
        <dbReference type="SAM" id="SignalP"/>
    </source>
</evidence>
<sequence>MRILFAFLAALFLFGSASLPAQADDPVAPPVATTREARLDQLFADLKRERNEKAAERIAARISNEWAQSGSASIDLMMQWSQKAIEDQKFDVALDFLDQVVTLQPAFAEGWNRRATAHFMMKNFGKSMSDIDRTLQLEPRHFGALSGLAQIMAVTGHKESALEAWQRVLGIYPMLRSAQGQVGTLSEELAGEGI</sequence>
<feature type="chain" id="PRO_5022044267" evidence="2">
    <location>
        <begin position="24"/>
        <end position="194"/>
    </location>
</feature>
<dbReference type="Proteomes" id="UP000317122">
    <property type="component" value="Unassembled WGS sequence"/>
</dbReference>
<keyword evidence="2" id="KW-0732">Signal</keyword>
<comment type="caution">
    <text evidence="3">The sequence shown here is derived from an EMBL/GenBank/DDBJ whole genome shotgun (WGS) entry which is preliminary data.</text>
</comment>
<keyword evidence="4" id="KW-1185">Reference proteome</keyword>
<feature type="signal peptide" evidence="2">
    <location>
        <begin position="1"/>
        <end position="23"/>
    </location>
</feature>
<accession>A0A562PFX3</accession>
<dbReference type="AlphaFoldDB" id="A0A562PFX3"/>
<reference evidence="3 4" key="1">
    <citation type="journal article" date="2015" name="Stand. Genomic Sci.">
        <title>Genomic Encyclopedia of Bacterial and Archaeal Type Strains, Phase III: the genomes of soil and plant-associated and newly described type strains.</title>
        <authorList>
            <person name="Whitman W.B."/>
            <person name="Woyke T."/>
            <person name="Klenk H.P."/>
            <person name="Zhou Y."/>
            <person name="Lilburn T.G."/>
            <person name="Beck B.J."/>
            <person name="De Vos P."/>
            <person name="Vandamme P."/>
            <person name="Eisen J.A."/>
            <person name="Garrity G."/>
            <person name="Hugenholtz P."/>
            <person name="Kyrpides N.C."/>
        </authorList>
    </citation>
    <scope>NUCLEOTIDE SEQUENCE [LARGE SCALE GENOMIC DNA]</scope>
    <source>
        <strain evidence="3 4">CGMCC 1.2546</strain>
    </source>
</reference>
<gene>
    <name evidence="3" type="ORF">IQ26_00101</name>
</gene>
<dbReference type="EMBL" id="VLKT01000001">
    <property type="protein sequence ID" value="TWI43140.1"/>
    <property type="molecule type" value="Genomic_DNA"/>
</dbReference>